<feature type="compositionally biased region" description="Low complexity" evidence="1">
    <location>
        <begin position="310"/>
        <end position="319"/>
    </location>
</feature>
<comment type="caution">
    <text evidence="2">The sequence shown here is derived from an EMBL/GenBank/DDBJ whole genome shotgun (WGS) entry which is preliminary data.</text>
</comment>
<reference evidence="2" key="1">
    <citation type="journal article" date="2023" name="Mol. Phylogenet. Evol.">
        <title>Genome-scale phylogeny and comparative genomics of the fungal order Sordariales.</title>
        <authorList>
            <person name="Hensen N."/>
            <person name="Bonometti L."/>
            <person name="Westerberg I."/>
            <person name="Brannstrom I.O."/>
            <person name="Guillou S."/>
            <person name="Cros-Aarteil S."/>
            <person name="Calhoun S."/>
            <person name="Haridas S."/>
            <person name="Kuo A."/>
            <person name="Mondo S."/>
            <person name="Pangilinan J."/>
            <person name="Riley R."/>
            <person name="LaButti K."/>
            <person name="Andreopoulos B."/>
            <person name="Lipzen A."/>
            <person name="Chen C."/>
            <person name="Yan M."/>
            <person name="Daum C."/>
            <person name="Ng V."/>
            <person name="Clum A."/>
            <person name="Steindorff A."/>
            <person name="Ohm R.A."/>
            <person name="Martin F."/>
            <person name="Silar P."/>
            <person name="Natvig D.O."/>
            <person name="Lalanne C."/>
            <person name="Gautier V."/>
            <person name="Ament-Velasquez S.L."/>
            <person name="Kruys A."/>
            <person name="Hutchinson M.I."/>
            <person name="Powell A.J."/>
            <person name="Barry K."/>
            <person name="Miller A.N."/>
            <person name="Grigoriev I.V."/>
            <person name="Debuchy R."/>
            <person name="Gladieux P."/>
            <person name="Hiltunen Thoren M."/>
            <person name="Johannesson H."/>
        </authorList>
    </citation>
    <scope>NUCLEOTIDE SEQUENCE</scope>
    <source>
        <strain evidence="2">CBS 103.79</strain>
    </source>
</reference>
<feature type="region of interest" description="Disordered" evidence="1">
    <location>
        <begin position="1"/>
        <end position="329"/>
    </location>
</feature>
<feature type="region of interest" description="Disordered" evidence="1">
    <location>
        <begin position="345"/>
        <end position="376"/>
    </location>
</feature>
<feature type="compositionally biased region" description="Low complexity" evidence="1">
    <location>
        <begin position="283"/>
        <end position="302"/>
    </location>
</feature>
<keyword evidence="3" id="KW-1185">Reference proteome</keyword>
<evidence type="ECO:0000313" key="3">
    <source>
        <dbReference type="Proteomes" id="UP001303889"/>
    </source>
</evidence>
<evidence type="ECO:0000256" key="1">
    <source>
        <dbReference type="SAM" id="MobiDB-lite"/>
    </source>
</evidence>
<proteinExistence type="predicted"/>
<feature type="compositionally biased region" description="Acidic residues" evidence="1">
    <location>
        <begin position="72"/>
        <end position="82"/>
    </location>
</feature>
<accession>A0AAN6RU88</accession>
<protein>
    <submittedName>
        <fullName evidence="2">Uncharacterized protein</fullName>
    </submittedName>
</protein>
<feature type="compositionally biased region" description="Low complexity" evidence="1">
    <location>
        <begin position="223"/>
        <end position="243"/>
    </location>
</feature>
<feature type="compositionally biased region" description="Basic and acidic residues" evidence="1">
    <location>
        <begin position="353"/>
        <end position="369"/>
    </location>
</feature>
<name>A0AAN6RU88_9PEZI</name>
<dbReference type="AlphaFoldDB" id="A0AAN6RU88"/>
<sequence>MPFNRSRKGKKSAPKPSSFPILAPSSVYSQQTNFPSMPTSGPPPRRPSSAAFFRPLSSPSAYSAVGANPFAFDDDDDDDDDHGEASVPIPAPTINPNPVPVTPPQPHHRPSSTAFFKPLASPSGYSSAFPNPFGSPEDNRPGENQPGEDSGLFPPSPCSAVPAACSPDGASLLSSRPVSPLSSHAETPISRRPLSPFTIPSPTLVEPPVETPSDGSGGRSGRSKTASTDRASARGSRASGSASVKTDRTKTSRNAQTPRDSSSGRHTPKDSSRISYGGGHTPSTSSTKSSNTTSSTKSSSKSSRSHKCSHTCTPRTPRTCRLKLDPSTLSPATKLGIWMMGTTPEKLARAAHAQREKKERRERERERDAHHRPHHV</sequence>
<dbReference type="Proteomes" id="UP001303889">
    <property type="component" value="Unassembled WGS sequence"/>
</dbReference>
<feature type="compositionally biased region" description="Pro residues" evidence="1">
    <location>
        <begin position="89"/>
        <end position="105"/>
    </location>
</feature>
<organism evidence="2 3">
    <name type="scientific">Staphylotrichum tortipilum</name>
    <dbReference type="NCBI Taxonomy" id="2831512"/>
    <lineage>
        <taxon>Eukaryota</taxon>
        <taxon>Fungi</taxon>
        <taxon>Dikarya</taxon>
        <taxon>Ascomycota</taxon>
        <taxon>Pezizomycotina</taxon>
        <taxon>Sordariomycetes</taxon>
        <taxon>Sordariomycetidae</taxon>
        <taxon>Sordariales</taxon>
        <taxon>Chaetomiaceae</taxon>
        <taxon>Staphylotrichum</taxon>
    </lineage>
</organism>
<evidence type="ECO:0000313" key="2">
    <source>
        <dbReference type="EMBL" id="KAK3902301.1"/>
    </source>
</evidence>
<feature type="compositionally biased region" description="Basic residues" evidence="1">
    <location>
        <begin position="1"/>
        <end position="13"/>
    </location>
</feature>
<feature type="compositionally biased region" description="Low complexity" evidence="1">
    <location>
        <begin position="158"/>
        <end position="183"/>
    </location>
</feature>
<reference evidence="2" key="2">
    <citation type="submission" date="2023-05" db="EMBL/GenBank/DDBJ databases">
        <authorList>
            <consortium name="Lawrence Berkeley National Laboratory"/>
            <person name="Steindorff A."/>
            <person name="Hensen N."/>
            <person name="Bonometti L."/>
            <person name="Westerberg I."/>
            <person name="Brannstrom I.O."/>
            <person name="Guillou S."/>
            <person name="Cros-Aarteil S."/>
            <person name="Calhoun S."/>
            <person name="Haridas S."/>
            <person name="Kuo A."/>
            <person name="Mondo S."/>
            <person name="Pangilinan J."/>
            <person name="Riley R."/>
            <person name="Labutti K."/>
            <person name="Andreopoulos B."/>
            <person name="Lipzen A."/>
            <person name="Chen C."/>
            <person name="Yanf M."/>
            <person name="Daum C."/>
            <person name="Ng V."/>
            <person name="Clum A."/>
            <person name="Ohm R."/>
            <person name="Martin F."/>
            <person name="Silar P."/>
            <person name="Natvig D."/>
            <person name="Lalanne C."/>
            <person name="Gautier V."/>
            <person name="Ament-Velasquez S.L."/>
            <person name="Kruys A."/>
            <person name="Hutchinson M.I."/>
            <person name="Powell A.J."/>
            <person name="Barry K."/>
            <person name="Miller A.N."/>
            <person name="Grigoriev I.V."/>
            <person name="Debuchy R."/>
            <person name="Gladieux P."/>
            <person name="Thoren M.H."/>
            <person name="Johannesson H."/>
        </authorList>
    </citation>
    <scope>NUCLEOTIDE SEQUENCE</scope>
    <source>
        <strain evidence="2">CBS 103.79</strain>
    </source>
</reference>
<dbReference type="EMBL" id="MU855518">
    <property type="protein sequence ID" value="KAK3902301.1"/>
    <property type="molecule type" value="Genomic_DNA"/>
</dbReference>
<feature type="compositionally biased region" description="Polar residues" evidence="1">
    <location>
        <begin position="252"/>
        <end position="265"/>
    </location>
</feature>
<gene>
    <name evidence="2" type="ORF">C8A05DRAFT_33988</name>
</gene>